<feature type="transmembrane region" description="Helical" evidence="1">
    <location>
        <begin position="67"/>
        <end position="86"/>
    </location>
</feature>
<organism evidence="2 3">
    <name type="scientific">Candidatus Buchananbacteria bacterium RIFCSPLOWO2_01_FULL_40_23b</name>
    <dbReference type="NCBI Taxonomy" id="1797544"/>
    <lineage>
        <taxon>Bacteria</taxon>
        <taxon>Candidatus Buchananiibacteriota</taxon>
    </lineage>
</organism>
<evidence type="ECO:0000256" key="1">
    <source>
        <dbReference type="SAM" id="Phobius"/>
    </source>
</evidence>
<reference evidence="2 3" key="1">
    <citation type="journal article" date="2016" name="Nat. Commun.">
        <title>Thousands of microbial genomes shed light on interconnected biogeochemical processes in an aquifer system.</title>
        <authorList>
            <person name="Anantharaman K."/>
            <person name="Brown C.T."/>
            <person name="Hug L.A."/>
            <person name="Sharon I."/>
            <person name="Castelle C.J."/>
            <person name="Probst A.J."/>
            <person name="Thomas B.C."/>
            <person name="Singh A."/>
            <person name="Wilkins M.J."/>
            <person name="Karaoz U."/>
            <person name="Brodie E.L."/>
            <person name="Williams K.H."/>
            <person name="Hubbard S.S."/>
            <person name="Banfield J.F."/>
        </authorList>
    </citation>
    <scope>NUCLEOTIDE SEQUENCE [LARGE SCALE GENOMIC DNA]</scope>
</reference>
<gene>
    <name evidence="2" type="ORF">A2912_06185</name>
</gene>
<keyword evidence="1" id="KW-0812">Transmembrane</keyword>
<sequence>MSMLHALLKWYRKTDTCIVVWLEQYGILSLRFSLAIVFIWFGMLKVIGGSPATELVKNIVYWVNPSWFIPFLGWWEVIIGVCFLWTPLLRLGIFLMMIQMAGTFLPLVLLPSVVYEGSVVRLTLEGQYIVKNVVLIAAALVVGGQVRKR</sequence>
<dbReference type="AlphaFoldDB" id="A0A1G1YTJ6"/>
<dbReference type="Proteomes" id="UP000178122">
    <property type="component" value="Unassembled WGS sequence"/>
</dbReference>
<accession>A0A1G1YTJ6</accession>
<evidence type="ECO:0000313" key="2">
    <source>
        <dbReference type="EMBL" id="OGY55673.1"/>
    </source>
</evidence>
<protein>
    <recommendedName>
        <fullName evidence="4">DoxX family protein</fullName>
    </recommendedName>
</protein>
<feature type="transmembrane region" description="Helical" evidence="1">
    <location>
        <begin position="93"/>
        <end position="114"/>
    </location>
</feature>
<feature type="transmembrane region" description="Helical" evidence="1">
    <location>
        <begin position="28"/>
        <end position="47"/>
    </location>
</feature>
<comment type="caution">
    <text evidence="2">The sequence shown here is derived from an EMBL/GenBank/DDBJ whole genome shotgun (WGS) entry which is preliminary data.</text>
</comment>
<keyword evidence="1" id="KW-1133">Transmembrane helix</keyword>
<feature type="transmembrane region" description="Helical" evidence="1">
    <location>
        <begin position="126"/>
        <end position="146"/>
    </location>
</feature>
<evidence type="ECO:0000313" key="3">
    <source>
        <dbReference type="Proteomes" id="UP000178122"/>
    </source>
</evidence>
<dbReference type="EMBL" id="MHIN01000008">
    <property type="protein sequence ID" value="OGY55673.1"/>
    <property type="molecule type" value="Genomic_DNA"/>
</dbReference>
<name>A0A1G1YTJ6_9BACT</name>
<keyword evidence="1" id="KW-0472">Membrane</keyword>
<proteinExistence type="predicted"/>
<evidence type="ECO:0008006" key="4">
    <source>
        <dbReference type="Google" id="ProtNLM"/>
    </source>
</evidence>